<evidence type="ECO:0000256" key="13">
    <source>
        <dbReference type="RuleBase" id="RU000461"/>
    </source>
</evidence>
<dbReference type="GO" id="GO:0016705">
    <property type="term" value="F:oxidoreductase activity, acting on paired donors, with incorporation or reduction of molecular oxygen"/>
    <property type="evidence" value="ECO:0007669"/>
    <property type="project" value="InterPro"/>
</dbReference>
<organism evidence="14 15">
    <name type="scientific">Punica granatum</name>
    <name type="common">Pomegranate</name>
    <dbReference type="NCBI Taxonomy" id="22663"/>
    <lineage>
        <taxon>Eukaryota</taxon>
        <taxon>Viridiplantae</taxon>
        <taxon>Streptophyta</taxon>
        <taxon>Embryophyta</taxon>
        <taxon>Tracheophyta</taxon>
        <taxon>Spermatophyta</taxon>
        <taxon>Magnoliopsida</taxon>
        <taxon>eudicotyledons</taxon>
        <taxon>Gunneridae</taxon>
        <taxon>Pentapetalae</taxon>
        <taxon>rosids</taxon>
        <taxon>malvids</taxon>
        <taxon>Myrtales</taxon>
        <taxon>Lythraceae</taxon>
        <taxon>Punica</taxon>
    </lineage>
</organism>
<keyword evidence="4 12" id="KW-0349">Heme</keyword>
<dbReference type="GeneID" id="116214498"/>
<protein>
    <submittedName>
        <fullName evidence="15">Cytochrome P450 734A1</fullName>
    </submittedName>
</protein>
<keyword evidence="10 13" id="KW-0503">Monooxygenase</keyword>
<dbReference type="InterPro" id="IPR001128">
    <property type="entry name" value="Cyt_P450"/>
</dbReference>
<evidence type="ECO:0000256" key="3">
    <source>
        <dbReference type="ARBA" id="ARBA00010617"/>
    </source>
</evidence>
<evidence type="ECO:0000256" key="1">
    <source>
        <dbReference type="ARBA" id="ARBA00001971"/>
    </source>
</evidence>
<comment type="similarity">
    <text evidence="3 13">Belongs to the cytochrome P450 family.</text>
</comment>
<name>A0A6P8EJD2_PUNGR</name>
<dbReference type="InterPro" id="IPR036396">
    <property type="entry name" value="Cyt_P450_sf"/>
</dbReference>
<dbReference type="RefSeq" id="XP_031405758.1">
    <property type="nucleotide sequence ID" value="XM_031549898.1"/>
</dbReference>
<dbReference type="PANTHER" id="PTHR24282">
    <property type="entry name" value="CYTOCHROME P450 FAMILY MEMBER"/>
    <property type="match status" value="1"/>
</dbReference>
<evidence type="ECO:0000256" key="12">
    <source>
        <dbReference type="PIRSR" id="PIRSR602401-1"/>
    </source>
</evidence>
<evidence type="ECO:0000256" key="7">
    <source>
        <dbReference type="ARBA" id="ARBA00022989"/>
    </source>
</evidence>
<dbReference type="Proteomes" id="UP000515151">
    <property type="component" value="Chromosome 7"/>
</dbReference>
<dbReference type="GO" id="GO:0004497">
    <property type="term" value="F:monooxygenase activity"/>
    <property type="evidence" value="ECO:0007669"/>
    <property type="project" value="UniProtKB-KW"/>
</dbReference>
<dbReference type="GO" id="GO:0020037">
    <property type="term" value="F:heme binding"/>
    <property type="evidence" value="ECO:0007669"/>
    <property type="project" value="InterPro"/>
</dbReference>
<dbReference type="PANTHER" id="PTHR24282:SF211">
    <property type="entry name" value="CYTOCHROME P450-RELATED"/>
    <property type="match status" value="1"/>
</dbReference>
<evidence type="ECO:0000313" key="14">
    <source>
        <dbReference type="Proteomes" id="UP000515151"/>
    </source>
</evidence>
<dbReference type="Pfam" id="PF00067">
    <property type="entry name" value="p450"/>
    <property type="match status" value="1"/>
</dbReference>
<dbReference type="InterPro" id="IPR017972">
    <property type="entry name" value="Cyt_P450_CS"/>
</dbReference>
<keyword evidence="11" id="KW-0472">Membrane</keyword>
<evidence type="ECO:0000256" key="6">
    <source>
        <dbReference type="ARBA" id="ARBA00022723"/>
    </source>
</evidence>
<evidence type="ECO:0000256" key="5">
    <source>
        <dbReference type="ARBA" id="ARBA00022692"/>
    </source>
</evidence>
<dbReference type="GO" id="GO:0016020">
    <property type="term" value="C:membrane"/>
    <property type="evidence" value="ECO:0007669"/>
    <property type="project" value="UniProtKB-SubCell"/>
</dbReference>
<dbReference type="PROSITE" id="PS00086">
    <property type="entry name" value="CYTOCHROME_P450"/>
    <property type="match status" value="1"/>
</dbReference>
<keyword evidence="7" id="KW-1133">Transmembrane helix</keyword>
<dbReference type="AlphaFoldDB" id="A0A6P8EJD2"/>
<evidence type="ECO:0000256" key="8">
    <source>
        <dbReference type="ARBA" id="ARBA00023002"/>
    </source>
</evidence>
<dbReference type="OrthoDB" id="1470350at2759"/>
<evidence type="ECO:0000256" key="4">
    <source>
        <dbReference type="ARBA" id="ARBA00022617"/>
    </source>
</evidence>
<dbReference type="GO" id="GO:0005506">
    <property type="term" value="F:iron ion binding"/>
    <property type="evidence" value="ECO:0007669"/>
    <property type="project" value="InterPro"/>
</dbReference>
<dbReference type="PRINTS" id="PR00385">
    <property type="entry name" value="P450"/>
</dbReference>
<keyword evidence="14" id="KW-1185">Reference proteome</keyword>
<dbReference type="PRINTS" id="PR00463">
    <property type="entry name" value="EP450I"/>
</dbReference>
<dbReference type="InterPro" id="IPR002401">
    <property type="entry name" value="Cyt_P450_E_grp-I"/>
</dbReference>
<keyword evidence="5" id="KW-0812">Transmembrane</keyword>
<evidence type="ECO:0000313" key="15">
    <source>
        <dbReference type="RefSeq" id="XP_031405758.1"/>
    </source>
</evidence>
<evidence type="ECO:0000256" key="11">
    <source>
        <dbReference type="ARBA" id="ARBA00023136"/>
    </source>
</evidence>
<dbReference type="SMR" id="A0A6P8EJD2"/>
<evidence type="ECO:0000256" key="9">
    <source>
        <dbReference type="ARBA" id="ARBA00023004"/>
    </source>
</evidence>
<sequence length="531" mass="60067">MAMYSPKLSSVSHYAKSKALIMLPLLLILCSITILLSKLCYSVLYLPRRTQAHFLRHGISGPRYRPVFGNSAEIRQLYAKAQSRAMPCFHHNILPWAAPFYAHWSAQFGKSFVYWFGTTPRLATSDPEMIKEVLVNPSGLFGKVRHNPQAKMLFGEGLAGLEGEKWAVHRRIANQAFNLERVKGWVPEIVGSTRKMLSGWEEIRGGREEFEMEVQKELQELSGDVISRTAFGSSYEEGKRIFMLQEQQVHLFSQAVRSIYIPGFRFFPTSKNRERWRLEKETRDSIRNLIWSNRAATVSGEGSRNLLSLLKAPGRSQEGDDGEEGLEEEEIIDECKTFYFAGKETTATLMTWALLLLAKHPEWQRKAREEVVRVCGATAAPTADKLSNLKLVGMILNEAMRLYPPAVMLMREATKDAKLGDKLQVPAGTQLYLALTAVHHDPEIWGPDANEFNPLRFAEPRKHLASFVPFGLGPRICVGQNLALVEAKVVLAMVIREYILEVSPTYVHAPVLFITLQPQHGAHIILRRTNL</sequence>
<dbReference type="InterPro" id="IPR050665">
    <property type="entry name" value="Cytochrome_P450_Monooxygen"/>
</dbReference>
<keyword evidence="9 12" id="KW-0408">Iron</keyword>
<keyword evidence="8 13" id="KW-0560">Oxidoreductase</keyword>
<evidence type="ECO:0000256" key="10">
    <source>
        <dbReference type="ARBA" id="ARBA00023033"/>
    </source>
</evidence>
<accession>A0A6P8EJD2</accession>
<keyword evidence="6 12" id="KW-0479">Metal-binding</keyword>
<feature type="binding site" description="axial binding residue" evidence="12">
    <location>
        <position position="477"/>
    </location>
    <ligand>
        <name>heme</name>
        <dbReference type="ChEBI" id="CHEBI:30413"/>
    </ligand>
    <ligandPart>
        <name>Fe</name>
        <dbReference type="ChEBI" id="CHEBI:18248"/>
    </ligandPart>
</feature>
<comment type="subcellular location">
    <subcellularLocation>
        <location evidence="2">Membrane</location>
        <topology evidence="2">Single-pass membrane protein</topology>
    </subcellularLocation>
</comment>
<reference evidence="14" key="1">
    <citation type="journal article" date="2020" name="Plant Biotechnol. J.">
        <title>The pomegranate (Punica granatum L.) draft genome dissects genetic divergence between soft- and hard-seeded cultivars.</title>
        <authorList>
            <person name="Luo X."/>
            <person name="Li H."/>
            <person name="Wu Z."/>
            <person name="Yao W."/>
            <person name="Zhao P."/>
            <person name="Cao D."/>
            <person name="Yu H."/>
            <person name="Li K."/>
            <person name="Poudel K."/>
            <person name="Zhao D."/>
            <person name="Zhang F."/>
            <person name="Xia X."/>
            <person name="Chen L."/>
            <person name="Wang Q."/>
            <person name="Jing D."/>
            <person name="Cao S."/>
        </authorList>
    </citation>
    <scope>NUCLEOTIDE SEQUENCE [LARGE SCALE GENOMIC DNA]</scope>
    <source>
        <strain evidence="14">cv. Tunisia</strain>
    </source>
</reference>
<comment type="cofactor">
    <cofactor evidence="1 12">
        <name>heme</name>
        <dbReference type="ChEBI" id="CHEBI:30413"/>
    </cofactor>
</comment>
<dbReference type="Gene3D" id="1.10.630.10">
    <property type="entry name" value="Cytochrome P450"/>
    <property type="match status" value="1"/>
</dbReference>
<gene>
    <name evidence="15" type="primary">LOC116214498</name>
</gene>
<proteinExistence type="inferred from homology"/>
<reference evidence="15" key="2">
    <citation type="submission" date="2025-08" db="UniProtKB">
        <authorList>
            <consortium name="RefSeq"/>
        </authorList>
    </citation>
    <scope>IDENTIFICATION</scope>
    <source>
        <tissue evidence="15">Leaf</tissue>
    </source>
</reference>
<evidence type="ECO:0000256" key="2">
    <source>
        <dbReference type="ARBA" id="ARBA00004167"/>
    </source>
</evidence>
<dbReference type="SUPFAM" id="SSF48264">
    <property type="entry name" value="Cytochrome P450"/>
    <property type="match status" value="1"/>
</dbReference>